<dbReference type="GO" id="GO:0032259">
    <property type="term" value="P:methylation"/>
    <property type="evidence" value="ECO:0007669"/>
    <property type="project" value="UniProtKB-KW"/>
</dbReference>
<sequence length="285" mass="32792">MKGKIRSVLVEFLTSTVGMSLVALYPKKVKQLSDKGLTLVLGDNLSLSERLMRRAILKKIEKNEDHEKLAELHKTYWAKQGDDFVNNTEDNLKNIHLPAYKDVLRILMDETTNAAIPFNKLVEIGTGNGSVLNYLSLEYPNIKEYIGIDLSTEQTKINQINYKTNEKLKFVGGDVLDWLEEQDQGNFVFLTFRGVLEYFTQQQLVQFFNKLNTLGNIIFFAIEPTDADHDYKENPNSKIYGVEGSFSHNYVQLFKDSEFNIWYSEQKNEVGHPYLIKVVGAKNFE</sequence>
<dbReference type="SUPFAM" id="SSF53335">
    <property type="entry name" value="S-adenosyl-L-methionine-dependent methyltransferases"/>
    <property type="match status" value="1"/>
</dbReference>
<dbReference type="InterPro" id="IPR029063">
    <property type="entry name" value="SAM-dependent_MTases_sf"/>
</dbReference>
<keyword evidence="3" id="KW-1185">Reference proteome</keyword>
<evidence type="ECO:0000313" key="3">
    <source>
        <dbReference type="Proteomes" id="UP000198963"/>
    </source>
</evidence>
<dbReference type="InterPro" id="IPR041698">
    <property type="entry name" value="Methyltransf_25"/>
</dbReference>
<dbReference type="Proteomes" id="UP000198963">
    <property type="component" value="Chromosome I"/>
</dbReference>
<dbReference type="Pfam" id="PF13649">
    <property type="entry name" value="Methyltransf_25"/>
    <property type="match status" value="1"/>
</dbReference>
<dbReference type="GO" id="GO:0008168">
    <property type="term" value="F:methyltransferase activity"/>
    <property type="evidence" value="ECO:0007669"/>
    <property type="project" value="UniProtKB-KW"/>
</dbReference>
<dbReference type="Gene3D" id="3.40.50.150">
    <property type="entry name" value="Vaccinia Virus protein VP39"/>
    <property type="match status" value="1"/>
</dbReference>
<dbReference type="EMBL" id="LT629774">
    <property type="protein sequence ID" value="SDS91865.1"/>
    <property type="molecule type" value="Genomic_DNA"/>
</dbReference>
<keyword evidence="2" id="KW-0489">Methyltransferase</keyword>
<reference evidence="2 3" key="1">
    <citation type="submission" date="2016-10" db="EMBL/GenBank/DDBJ databases">
        <authorList>
            <person name="Varghese N."/>
            <person name="Submissions S."/>
        </authorList>
    </citation>
    <scope>NUCLEOTIDE SEQUENCE [LARGE SCALE GENOMIC DNA]</scope>
    <source>
        <strain evidence="2 3">RHA_55</strain>
    </source>
</reference>
<dbReference type="AlphaFoldDB" id="A0A1H1W488"/>
<evidence type="ECO:0000259" key="1">
    <source>
        <dbReference type="Pfam" id="PF13649"/>
    </source>
</evidence>
<keyword evidence="2" id="KW-0808">Transferase</keyword>
<dbReference type="STRING" id="1249933.SAMN04489797_2753"/>
<evidence type="ECO:0000313" key="2">
    <source>
        <dbReference type="EMBL" id="SDS91865.1"/>
    </source>
</evidence>
<proteinExistence type="predicted"/>
<dbReference type="RefSeq" id="WP_092447225.1">
    <property type="nucleotide sequence ID" value="NZ_LT629774.1"/>
</dbReference>
<protein>
    <submittedName>
        <fullName evidence="2">Methyltransferase domain-containing protein</fullName>
    </submittedName>
</protein>
<organism evidence="2 3">
    <name type="scientific">Winogradskyella sediminis</name>
    <dbReference type="NCBI Taxonomy" id="1382466"/>
    <lineage>
        <taxon>Bacteria</taxon>
        <taxon>Pseudomonadati</taxon>
        <taxon>Bacteroidota</taxon>
        <taxon>Flavobacteriia</taxon>
        <taxon>Flavobacteriales</taxon>
        <taxon>Flavobacteriaceae</taxon>
        <taxon>Winogradskyella</taxon>
    </lineage>
</organism>
<feature type="domain" description="Methyltransferase" evidence="1">
    <location>
        <begin position="122"/>
        <end position="211"/>
    </location>
</feature>
<gene>
    <name evidence="2" type="ORF">SAMN04489797_2753</name>
</gene>
<name>A0A1H1W488_9FLAO</name>
<accession>A0A1H1W488</accession>